<organism evidence="1">
    <name type="scientific">marine sediment metagenome</name>
    <dbReference type="NCBI Taxonomy" id="412755"/>
    <lineage>
        <taxon>unclassified sequences</taxon>
        <taxon>metagenomes</taxon>
        <taxon>ecological metagenomes</taxon>
    </lineage>
</organism>
<sequence>MTTGRFLIVLAVLAAAGMAPAGPKDTPKPTGEKITFKHWAVPGRYLMTMKMNMNQDITVDGAVQPRQRMLQEMTMLLVVGRPDAEGLRTIDMSYERMQQTTTMGEMKVSFDSNLPVGKQDLRLATALAPMLKVKIRVVLDAAGKVVKVSGIDKLWDDLVKSNPAMAPMAEQMKKQMGNLLVKQLIAKGQELLPAAGVRVGESWETSGKMTIPFVGPVNVVQQCKLKSVAKTKAGRIAYIDYKGRMTSKT</sequence>
<feature type="non-terminal residue" evidence="1">
    <location>
        <position position="249"/>
    </location>
</feature>
<dbReference type="InterPro" id="IPR046230">
    <property type="entry name" value="DUF6263"/>
</dbReference>
<protein>
    <submittedName>
        <fullName evidence="1">Uncharacterized protein</fullName>
    </submittedName>
</protein>
<dbReference type="AlphaFoldDB" id="A0A0F9CS20"/>
<accession>A0A0F9CS20</accession>
<reference evidence="1" key="1">
    <citation type="journal article" date="2015" name="Nature">
        <title>Complex archaea that bridge the gap between prokaryotes and eukaryotes.</title>
        <authorList>
            <person name="Spang A."/>
            <person name="Saw J.H."/>
            <person name="Jorgensen S.L."/>
            <person name="Zaremba-Niedzwiedzka K."/>
            <person name="Martijn J."/>
            <person name="Lind A.E."/>
            <person name="van Eijk R."/>
            <person name="Schleper C."/>
            <person name="Guy L."/>
            <person name="Ettema T.J."/>
        </authorList>
    </citation>
    <scope>NUCLEOTIDE SEQUENCE</scope>
</reference>
<name>A0A0F9CS20_9ZZZZ</name>
<gene>
    <name evidence="1" type="ORF">LCGC14_2367510</name>
</gene>
<comment type="caution">
    <text evidence="1">The sequence shown here is derived from an EMBL/GenBank/DDBJ whole genome shotgun (WGS) entry which is preliminary data.</text>
</comment>
<dbReference type="EMBL" id="LAZR01034826">
    <property type="protein sequence ID" value="KKL41718.1"/>
    <property type="molecule type" value="Genomic_DNA"/>
</dbReference>
<proteinExistence type="predicted"/>
<dbReference type="Pfam" id="PF19777">
    <property type="entry name" value="DUF6263"/>
    <property type="match status" value="1"/>
</dbReference>
<evidence type="ECO:0000313" key="1">
    <source>
        <dbReference type="EMBL" id="KKL41718.1"/>
    </source>
</evidence>